<feature type="domain" description="Amino acid transporter transmembrane" evidence="7">
    <location>
        <begin position="31"/>
        <end position="372"/>
    </location>
</feature>
<feature type="transmembrane region" description="Helical" evidence="6">
    <location>
        <begin position="46"/>
        <end position="70"/>
    </location>
</feature>
<keyword evidence="5 6" id="KW-0472">Membrane</keyword>
<feature type="transmembrane region" description="Helical" evidence="6">
    <location>
        <begin position="165"/>
        <end position="186"/>
    </location>
</feature>
<feature type="transmembrane region" description="Helical" evidence="6">
    <location>
        <begin position="140"/>
        <end position="159"/>
    </location>
</feature>
<reference evidence="8" key="1">
    <citation type="submission" date="2022-01" db="UniProtKB">
        <authorList>
            <consortium name="EnsemblMetazoa"/>
        </authorList>
    </citation>
    <scope>IDENTIFICATION</scope>
</reference>
<protein>
    <recommendedName>
        <fullName evidence="7">Amino acid transporter transmembrane domain-containing protein</fullName>
    </recommendedName>
</protein>
<dbReference type="Pfam" id="PF01490">
    <property type="entry name" value="Aa_trans"/>
    <property type="match status" value="1"/>
</dbReference>
<evidence type="ECO:0000256" key="3">
    <source>
        <dbReference type="ARBA" id="ARBA00022692"/>
    </source>
</evidence>
<feature type="transmembrane region" description="Helical" evidence="6">
    <location>
        <begin position="238"/>
        <end position="263"/>
    </location>
</feature>
<evidence type="ECO:0000256" key="6">
    <source>
        <dbReference type="SAM" id="Phobius"/>
    </source>
</evidence>
<dbReference type="GeneID" id="106661144"/>
<keyword evidence="2" id="KW-0813">Transport</keyword>
<proteinExistence type="predicted"/>
<feature type="transmembrane region" description="Helical" evidence="6">
    <location>
        <begin position="12"/>
        <end position="34"/>
    </location>
</feature>
<dbReference type="GO" id="GO:0016020">
    <property type="term" value="C:membrane"/>
    <property type="evidence" value="ECO:0007669"/>
    <property type="project" value="UniProtKB-SubCell"/>
</dbReference>
<organism evidence="8 9">
    <name type="scientific">Cimex lectularius</name>
    <name type="common">Bed bug</name>
    <name type="synonym">Acanthia lectularia</name>
    <dbReference type="NCBI Taxonomy" id="79782"/>
    <lineage>
        <taxon>Eukaryota</taxon>
        <taxon>Metazoa</taxon>
        <taxon>Ecdysozoa</taxon>
        <taxon>Arthropoda</taxon>
        <taxon>Hexapoda</taxon>
        <taxon>Insecta</taxon>
        <taxon>Pterygota</taxon>
        <taxon>Neoptera</taxon>
        <taxon>Paraneoptera</taxon>
        <taxon>Hemiptera</taxon>
        <taxon>Heteroptera</taxon>
        <taxon>Panheteroptera</taxon>
        <taxon>Cimicomorpha</taxon>
        <taxon>Cimicidae</taxon>
        <taxon>Cimex</taxon>
    </lineage>
</organism>
<dbReference type="PANTHER" id="PTHR48017">
    <property type="entry name" value="OS05G0424000 PROTEIN-RELATED"/>
    <property type="match status" value="1"/>
</dbReference>
<evidence type="ECO:0000313" key="8">
    <source>
        <dbReference type="EnsemblMetazoa" id="XP_014239846.1"/>
    </source>
</evidence>
<dbReference type="AlphaFoldDB" id="A0A8I6TCR7"/>
<dbReference type="RefSeq" id="XP_014239846.1">
    <property type="nucleotide sequence ID" value="XM_014384360.2"/>
</dbReference>
<sequence length="497" mass="55922">MFLSEWCNSNNRLSLFFTICCIIDLFGVFPVIALPRAIIECGWLGMPLAFFVFFIQIYTAIMLGRCWIIAENLQFGILEKNRYPYSAVVELAYGKMCSKYVNLILRLAVFGGSIPNLIVAAQNFHLIGLKVSSYQLDFSYCYWIIILGVILCPFMWLGSPKDLKWLAAISVGFVLLSSFLTWFCLLNGKTPSNPFIPNPTWESAAIAYGILSFQFDIHPTILTIQVDMKNRNQLGKAIIIAFIASGSLFLITTIICYVCYGNAVRYNTLQGLEPSESLYANFIVVTVQISLSMVVGVTPLFQDLEEKANIPVGFGWRRCFLRSGVVLGAVFLAEIVPRFDLIMGLIGGALMGQLMFVFPPLLYARLRSLQAQFKARLLPRYFPIGYGSIREIATDRAWIVGNHARVDLSMEDHLDKPHLFQRRTEQDRNSILPFVDLQGEQVSIVEKISNVLLIIFGVLATLLSTYYTLKGTIEYADFTPSCITNVTLASQLIYKFA</sequence>
<dbReference type="EnsemblMetazoa" id="XM_014384360.2">
    <property type="protein sequence ID" value="XP_014239846.1"/>
    <property type="gene ID" value="LOC106661144"/>
</dbReference>
<comment type="subcellular location">
    <subcellularLocation>
        <location evidence="1">Membrane</location>
    </subcellularLocation>
</comment>
<accession>A0A8I6TCR7</accession>
<keyword evidence="3 6" id="KW-0812">Transmembrane</keyword>
<dbReference type="OMA" id="DMKRKSQ"/>
<evidence type="ECO:0000256" key="1">
    <source>
        <dbReference type="ARBA" id="ARBA00004370"/>
    </source>
</evidence>
<dbReference type="OrthoDB" id="28208at2759"/>
<dbReference type="KEGG" id="clec:106661144"/>
<feature type="transmembrane region" description="Helical" evidence="6">
    <location>
        <begin position="342"/>
        <end position="364"/>
    </location>
</feature>
<evidence type="ECO:0000256" key="2">
    <source>
        <dbReference type="ARBA" id="ARBA00022448"/>
    </source>
</evidence>
<feature type="transmembrane region" description="Helical" evidence="6">
    <location>
        <begin position="100"/>
        <end position="119"/>
    </location>
</feature>
<feature type="transmembrane region" description="Helical" evidence="6">
    <location>
        <begin position="278"/>
        <end position="298"/>
    </location>
</feature>
<evidence type="ECO:0000313" key="9">
    <source>
        <dbReference type="Proteomes" id="UP000494040"/>
    </source>
</evidence>
<keyword evidence="4 6" id="KW-1133">Transmembrane helix</keyword>
<name>A0A8I6TCR7_CIMLE</name>
<evidence type="ECO:0000259" key="7">
    <source>
        <dbReference type="Pfam" id="PF01490"/>
    </source>
</evidence>
<keyword evidence="9" id="KW-1185">Reference proteome</keyword>
<dbReference type="Proteomes" id="UP000494040">
    <property type="component" value="Unassembled WGS sequence"/>
</dbReference>
<evidence type="ECO:0000256" key="4">
    <source>
        <dbReference type="ARBA" id="ARBA00022989"/>
    </source>
</evidence>
<dbReference type="InterPro" id="IPR013057">
    <property type="entry name" value="AA_transpt_TM"/>
</dbReference>
<evidence type="ECO:0000256" key="5">
    <source>
        <dbReference type="ARBA" id="ARBA00023136"/>
    </source>
</evidence>
<feature type="transmembrane region" description="Helical" evidence="6">
    <location>
        <begin position="451"/>
        <end position="469"/>
    </location>
</feature>
<feature type="transmembrane region" description="Helical" evidence="6">
    <location>
        <begin position="319"/>
        <end position="336"/>
    </location>
</feature>